<gene>
    <name evidence="2" type="ORF">FNL38_10649</name>
</gene>
<dbReference type="EMBL" id="VNIQ01000006">
    <property type="protein sequence ID" value="TYQ02231.1"/>
    <property type="molecule type" value="Genomic_DNA"/>
</dbReference>
<name>A0A652YLP8_NOCGL</name>
<accession>A0A652YLP8</accession>
<dbReference type="CDD" id="cd24146">
    <property type="entry name" value="nat-AmDH_N_like"/>
    <property type="match status" value="1"/>
</dbReference>
<organism evidence="2">
    <name type="scientific">Nocardia globerula</name>
    <dbReference type="NCBI Taxonomy" id="1818"/>
    <lineage>
        <taxon>Bacteria</taxon>
        <taxon>Bacillati</taxon>
        <taxon>Actinomycetota</taxon>
        <taxon>Actinomycetes</taxon>
        <taxon>Mycobacteriales</taxon>
        <taxon>Nocardiaceae</taxon>
        <taxon>Nocardia</taxon>
    </lineage>
</organism>
<reference evidence="2" key="1">
    <citation type="submission" date="2019-07" db="EMBL/GenBank/DDBJ databases">
        <title>Genomic Encyclopedia of Type Strains, Phase IV (KMG-IV): sequencing the most valuable type-strain genomes for metagenomic binning, comparative biology and taxonomic classification.</title>
        <authorList>
            <person name="Goeker M."/>
        </authorList>
    </citation>
    <scope>NUCLEOTIDE SEQUENCE</scope>
    <source>
        <strain evidence="2">DSM 44596</strain>
    </source>
</reference>
<protein>
    <submittedName>
        <fullName evidence="2">4-hydroxy-tetrahydrodipicolinate reductase</fullName>
    </submittedName>
</protein>
<dbReference type="InterPro" id="IPR036291">
    <property type="entry name" value="NAD(P)-bd_dom_sf"/>
</dbReference>
<proteinExistence type="predicted"/>
<dbReference type="Gene3D" id="3.40.50.720">
    <property type="entry name" value="NAD(P)-binding Rossmann-like Domain"/>
    <property type="match status" value="1"/>
</dbReference>
<evidence type="ECO:0000313" key="2">
    <source>
        <dbReference type="EMBL" id="TYQ02231.1"/>
    </source>
</evidence>
<dbReference type="SUPFAM" id="SSF51735">
    <property type="entry name" value="NAD(P)-binding Rossmann-fold domains"/>
    <property type="match status" value="1"/>
</dbReference>
<evidence type="ECO:0000259" key="1">
    <source>
        <dbReference type="Pfam" id="PF19328"/>
    </source>
</evidence>
<sequence length="359" mass="38366">MSSNTLSDSSVQRISAVRPYRVVQWATGNIGTRSLRGVIEHSNLELAGVYVHSADKAGRDAGELCGIDDAGVVATNSIDDVIGLAADCVLYMPRQFDADEVCRILAAGSNIVTTRGEFHYPAGMDPALRERIEAACRTGGTSIHSTGSSPGFVTEALPLVLSSIQRRLNHLAISEFADLSQRNSPGILFDVMGFGLTPTDFDENRIAHVKSNFGPSLQLVAESIGMPLDSVDAHGELATTRTTVQIAAGTLEAGTVAAQRITVSGKHAGRELLSFCATWYCSSELDVDWKIRDTGWHIDVDGDAPLDIDLRFPIPLERMSETAPAYTANRAVNAIPSVCDAAPGIRTTHDLPQIVAHLS</sequence>
<feature type="domain" description="2,4-diaminopentanoate dehydrogenase C-terminal" evidence="1">
    <location>
        <begin position="152"/>
        <end position="356"/>
    </location>
</feature>
<dbReference type="AlphaFoldDB" id="A0A652YLP8"/>
<dbReference type="InterPro" id="IPR045760">
    <property type="entry name" value="DAP_DH_C"/>
</dbReference>
<dbReference type="Pfam" id="PF19328">
    <property type="entry name" value="DAP_DH_C"/>
    <property type="match status" value="1"/>
</dbReference>
<comment type="caution">
    <text evidence="2">The sequence shown here is derived from an EMBL/GenBank/DDBJ whole genome shotgun (WGS) entry which is preliminary data.</text>
</comment>